<organism evidence="1 2">
    <name type="scientific">Dioscorea alata</name>
    <name type="common">Purple yam</name>
    <dbReference type="NCBI Taxonomy" id="55571"/>
    <lineage>
        <taxon>Eukaryota</taxon>
        <taxon>Viridiplantae</taxon>
        <taxon>Streptophyta</taxon>
        <taxon>Embryophyta</taxon>
        <taxon>Tracheophyta</taxon>
        <taxon>Spermatophyta</taxon>
        <taxon>Magnoliopsida</taxon>
        <taxon>Liliopsida</taxon>
        <taxon>Dioscoreales</taxon>
        <taxon>Dioscoreaceae</taxon>
        <taxon>Dioscorea</taxon>
    </lineage>
</organism>
<keyword evidence="2" id="KW-1185">Reference proteome</keyword>
<dbReference type="Proteomes" id="UP000827976">
    <property type="component" value="Chromosome 5"/>
</dbReference>
<proteinExistence type="predicted"/>
<sequence>MVEGRVSKQSSNKKDPAWKYNYLKDPKDPISVTCIFCDKTTKGGIFRAKLHQVGNSKNVVACKNCPQDVKKKGPMDLVVIKKAEKKCGKLGETSMNDACDKEARAQTIQYIARFFYQVGITFDAANSDSFKMMVEAIGRYGPNLKPPSSHELRVPLLKKELSYTNDLLKGHKEEWAKHGCSIMSDGWTDKRNRTLMNFLINCPIGTMFMESVDASSFMKSEEKTFELLDRFVDHIGEQNVVQVITDNRSNYVLAGKLLEAKRKHLYWTPCVAHCIDLMLEDIGRIPKIKRTIEKAIQLVSFIYNHAGILNMLRKFTKRIELVKYGITRFATSFLTLQRMYNQNRNLRIMFTSESWVQSKWAKDVKGKHVAETILMPTFWNSVVYILKVMGPLIKVLRLVDNERKPAMGYLYEAMDRAKETIMKSFNEDDKMYKEVFKIIDDRWECQLHHPLHAAGHYLNPEFFYGNPKIEFDEEVTNGLYKCIERLIPNTHIQDEIMNELSLYKRAEGQFGNPMAIRARNTKSPCNFFGNSTPNLQQLAIKILSLTCSVVGCERNWSVFENIHTKKRNRLEHQRLRNLVFVKYNQRLKARYDMQDVIDPISLNDIDDCSEWLVGEMGDNVDNERSVEDELAFEGDSLTWDEVARASGVGHPHIFTRSRVESINNGSNSSSKSRIMEQFDSYESDEEIEDYKSSDDENNRIDEEEDGLIELDDD</sequence>
<protein>
    <submittedName>
        <fullName evidence="1">Ribonuclease H-like protein</fullName>
    </submittedName>
</protein>
<gene>
    <name evidence="1" type="ORF">IHE45_05G066100</name>
</gene>
<accession>A0ACB7W2E8</accession>
<evidence type="ECO:0000313" key="2">
    <source>
        <dbReference type="Proteomes" id="UP000827976"/>
    </source>
</evidence>
<evidence type="ECO:0000313" key="1">
    <source>
        <dbReference type="EMBL" id="KAH7681554.1"/>
    </source>
</evidence>
<reference evidence="2" key="1">
    <citation type="journal article" date="2022" name="Nat. Commun.">
        <title>Chromosome evolution and the genetic basis of agronomically important traits in greater yam.</title>
        <authorList>
            <person name="Bredeson J.V."/>
            <person name="Lyons J.B."/>
            <person name="Oniyinde I.O."/>
            <person name="Okereke N.R."/>
            <person name="Kolade O."/>
            <person name="Nnabue I."/>
            <person name="Nwadili C.O."/>
            <person name="Hribova E."/>
            <person name="Parker M."/>
            <person name="Nwogha J."/>
            <person name="Shu S."/>
            <person name="Carlson J."/>
            <person name="Kariba R."/>
            <person name="Muthemba S."/>
            <person name="Knop K."/>
            <person name="Barton G.J."/>
            <person name="Sherwood A.V."/>
            <person name="Lopez-Montes A."/>
            <person name="Asiedu R."/>
            <person name="Jamnadass R."/>
            <person name="Muchugi A."/>
            <person name="Goodstein D."/>
            <person name="Egesi C.N."/>
            <person name="Featherston J."/>
            <person name="Asfaw A."/>
            <person name="Simpson G.G."/>
            <person name="Dolezel J."/>
            <person name="Hendre P.S."/>
            <person name="Van Deynze A."/>
            <person name="Kumar P.L."/>
            <person name="Obidiegwu J.E."/>
            <person name="Bhattacharjee R."/>
            <person name="Rokhsar D.S."/>
        </authorList>
    </citation>
    <scope>NUCLEOTIDE SEQUENCE [LARGE SCALE GENOMIC DNA]</scope>
    <source>
        <strain evidence="2">cv. TDa95/00328</strain>
    </source>
</reference>
<comment type="caution">
    <text evidence="1">The sequence shown here is derived from an EMBL/GenBank/DDBJ whole genome shotgun (WGS) entry which is preliminary data.</text>
</comment>
<name>A0ACB7W2E8_DIOAL</name>
<dbReference type="EMBL" id="CM037015">
    <property type="protein sequence ID" value="KAH7681554.1"/>
    <property type="molecule type" value="Genomic_DNA"/>
</dbReference>